<feature type="transmembrane region" description="Helical" evidence="2">
    <location>
        <begin position="61"/>
        <end position="83"/>
    </location>
</feature>
<feature type="transmembrane region" description="Helical" evidence="2">
    <location>
        <begin position="12"/>
        <end position="32"/>
    </location>
</feature>
<dbReference type="AlphaFoldDB" id="A0A9D9DFI6"/>
<dbReference type="Proteomes" id="UP000823634">
    <property type="component" value="Unassembled WGS sequence"/>
</dbReference>
<name>A0A9D9DFI6_9FIRM</name>
<evidence type="ECO:0000256" key="1">
    <source>
        <dbReference type="SAM" id="MobiDB-lite"/>
    </source>
</evidence>
<comment type="caution">
    <text evidence="3">The sequence shown here is derived from an EMBL/GenBank/DDBJ whole genome shotgun (WGS) entry which is preliminary data.</text>
</comment>
<evidence type="ECO:0000256" key="2">
    <source>
        <dbReference type="SAM" id="Phobius"/>
    </source>
</evidence>
<feature type="region of interest" description="Disordered" evidence="1">
    <location>
        <begin position="88"/>
        <end position="120"/>
    </location>
</feature>
<feature type="compositionally biased region" description="Basic and acidic residues" evidence="1">
    <location>
        <begin position="111"/>
        <end position="120"/>
    </location>
</feature>
<gene>
    <name evidence="3" type="ORF">IAC61_05155</name>
</gene>
<keyword evidence="2" id="KW-1133">Transmembrane helix</keyword>
<evidence type="ECO:0000313" key="3">
    <source>
        <dbReference type="EMBL" id="MBO8426684.1"/>
    </source>
</evidence>
<evidence type="ECO:0000313" key="4">
    <source>
        <dbReference type="Proteomes" id="UP000823634"/>
    </source>
</evidence>
<organism evidence="3 4">
    <name type="scientific">Candidatus Alloenteromonas pullistercoris</name>
    <dbReference type="NCBI Taxonomy" id="2840785"/>
    <lineage>
        <taxon>Bacteria</taxon>
        <taxon>Bacillati</taxon>
        <taxon>Bacillota</taxon>
        <taxon>Bacillota incertae sedis</taxon>
        <taxon>Candidatus Alloenteromonas</taxon>
    </lineage>
</organism>
<accession>A0A9D9DFI6</accession>
<dbReference type="EMBL" id="JADINA010000033">
    <property type="protein sequence ID" value="MBO8426684.1"/>
    <property type="molecule type" value="Genomic_DNA"/>
</dbReference>
<protein>
    <submittedName>
        <fullName evidence="3">Uncharacterized protein</fullName>
    </submittedName>
</protein>
<keyword evidence="2" id="KW-0812">Transmembrane</keyword>
<reference evidence="3" key="1">
    <citation type="submission" date="2020-10" db="EMBL/GenBank/DDBJ databases">
        <authorList>
            <person name="Gilroy R."/>
        </authorList>
    </citation>
    <scope>NUCLEOTIDE SEQUENCE</scope>
    <source>
        <strain evidence="3">17113</strain>
    </source>
</reference>
<proteinExistence type="predicted"/>
<reference evidence="3" key="2">
    <citation type="journal article" date="2021" name="PeerJ">
        <title>Extensive microbial diversity within the chicken gut microbiome revealed by metagenomics and culture.</title>
        <authorList>
            <person name="Gilroy R."/>
            <person name="Ravi A."/>
            <person name="Getino M."/>
            <person name="Pursley I."/>
            <person name="Horton D.L."/>
            <person name="Alikhan N.F."/>
            <person name="Baker D."/>
            <person name="Gharbi K."/>
            <person name="Hall N."/>
            <person name="Watson M."/>
            <person name="Adriaenssens E.M."/>
            <person name="Foster-Nyarko E."/>
            <person name="Jarju S."/>
            <person name="Secka A."/>
            <person name="Antonio M."/>
            <person name="Oren A."/>
            <person name="Chaudhuri R.R."/>
            <person name="La Ragione R."/>
            <person name="Hildebrand F."/>
            <person name="Pallen M.J."/>
        </authorList>
    </citation>
    <scope>NUCLEOTIDE SEQUENCE</scope>
    <source>
        <strain evidence="3">17113</strain>
    </source>
</reference>
<keyword evidence="2" id="KW-0472">Membrane</keyword>
<sequence length="120" mass="13715">MKTKIKKKEIVWYSIAGFIAFVGLFFLILGIVGENLNVLYSDNWILYSEPLWLSNWSGMGYRYWGLILFLAGSLLAIVCLSVFARETDRDSERASRRAQRLAMQNQASAEIKTEEAPESK</sequence>